<sequence length="501" mass="56308">MKGHRKNIPMIHIESSHGRTTVSAVANQSELFQILAAVSFDCTMQIHINGSHSQGPSGITRPPLKRRRSRYASLVRSDAELNTRLSSVLPVDWDGLIIDQYPDEQTEAIYLIKASNIRQERALTENEISRFEPGDLVLANVHEPTTDPNGRVGGDDVTATIFGQAVSKARFHILLEKHPKHGVFAPIGSRGLKGLQGLSEMERRCRVGFRKAEENFDRDRLITEDPEFLSLHDPLELRQGVLDRWSFLDLSYLTPLYWSSNVQFKGYLTRSDTRRVLELYDSLYRVSPDPSNRAAPLTSPADNDAATRPLLPLSPKHLRQDINLRSAAFYEVAGQADYEQPTLDRSASNAKDDPDRSKGTAEEQKRAFTKRNTENASVVQDLVKTEKKFFKDVDDATLSAAQAEIHARKTLLEYQDMVSTGTAGEHALELYKIAAEQAVLDRDMALEKRDRLTASVEEVLAHPELRPRVPAGTDINEQRLTIIKNATRSLQNRLQSIAKQK</sequence>
<evidence type="ECO:0000313" key="3">
    <source>
        <dbReference type="Proteomes" id="UP000596902"/>
    </source>
</evidence>
<accession>A0A8H7EBK8</accession>
<organism evidence="2 3">
    <name type="scientific">Alternaria burnsii</name>
    <dbReference type="NCBI Taxonomy" id="1187904"/>
    <lineage>
        <taxon>Eukaryota</taxon>
        <taxon>Fungi</taxon>
        <taxon>Dikarya</taxon>
        <taxon>Ascomycota</taxon>
        <taxon>Pezizomycotina</taxon>
        <taxon>Dothideomycetes</taxon>
        <taxon>Pleosporomycetidae</taxon>
        <taxon>Pleosporales</taxon>
        <taxon>Pleosporineae</taxon>
        <taxon>Pleosporaceae</taxon>
        <taxon>Alternaria</taxon>
        <taxon>Alternaria sect. Alternaria</taxon>
    </lineage>
</organism>
<dbReference type="GeneID" id="62206543"/>
<reference evidence="2" key="1">
    <citation type="submission" date="2020-01" db="EMBL/GenBank/DDBJ databases">
        <authorList>
            <person name="Feng Z.H.Z."/>
        </authorList>
    </citation>
    <scope>NUCLEOTIDE SEQUENCE</scope>
    <source>
        <strain evidence="2">CBS107.38</strain>
    </source>
</reference>
<dbReference type="EMBL" id="JAAABM010000012">
    <property type="protein sequence ID" value="KAF7673703.1"/>
    <property type="molecule type" value="Genomic_DNA"/>
</dbReference>
<feature type="region of interest" description="Disordered" evidence="1">
    <location>
        <begin position="289"/>
        <end position="311"/>
    </location>
</feature>
<protein>
    <submittedName>
        <fullName evidence="2">Uncharacterized protein</fullName>
    </submittedName>
</protein>
<feature type="region of interest" description="Disordered" evidence="1">
    <location>
        <begin position="340"/>
        <end position="367"/>
    </location>
</feature>
<gene>
    <name evidence="2" type="ORF">GT037_008318</name>
</gene>
<proteinExistence type="predicted"/>
<dbReference type="Proteomes" id="UP000596902">
    <property type="component" value="Unassembled WGS sequence"/>
</dbReference>
<reference evidence="2" key="2">
    <citation type="submission" date="2020-08" db="EMBL/GenBank/DDBJ databases">
        <title>Draft Genome Sequence of Cumin Blight Pathogen Alternaria burnsii.</title>
        <authorList>
            <person name="Feng Z."/>
        </authorList>
    </citation>
    <scope>NUCLEOTIDE SEQUENCE</scope>
    <source>
        <strain evidence="2">CBS107.38</strain>
    </source>
</reference>
<evidence type="ECO:0000313" key="2">
    <source>
        <dbReference type="EMBL" id="KAF7673703.1"/>
    </source>
</evidence>
<dbReference type="RefSeq" id="XP_038784030.1">
    <property type="nucleotide sequence ID" value="XM_038933365.1"/>
</dbReference>
<name>A0A8H7EBK8_9PLEO</name>
<evidence type="ECO:0000256" key="1">
    <source>
        <dbReference type="SAM" id="MobiDB-lite"/>
    </source>
</evidence>
<keyword evidence="3" id="KW-1185">Reference proteome</keyword>
<dbReference type="AlphaFoldDB" id="A0A8H7EBK8"/>
<feature type="compositionally biased region" description="Basic and acidic residues" evidence="1">
    <location>
        <begin position="350"/>
        <end position="366"/>
    </location>
</feature>
<comment type="caution">
    <text evidence="2">The sequence shown here is derived from an EMBL/GenBank/DDBJ whole genome shotgun (WGS) entry which is preliminary data.</text>
</comment>